<dbReference type="Gene3D" id="3.30.420.10">
    <property type="entry name" value="Ribonuclease H-like superfamily/Ribonuclease H"/>
    <property type="match status" value="1"/>
</dbReference>
<dbReference type="InterPro" id="IPR036397">
    <property type="entry name" value="RNaseH_sf"/>
</dbReference>
<dbReference type="InterPro" id="IPR002492">
    <property type="entry name" value="Transposase_Tc1-like"/>
</dbReference>
<dbReference type="Pfam" id="PF16087">
    <property type="entry name" value="DUF4817"/>
    <property type="match status" value="1"/>
</dbReference>
<dbReference type="GO" id="GO:0015074">
    <property type="term" value="P:DNA integration"/>
    <property type="evidence" value="ECO:0007669"/>
    <property type="project" value="InterPro"/>
</dbReference>
<evidence type="ECO:0000259" key="1">
    <source>
        <dbReference type="Pfam" id="PF01498"/>
    </source>
</evidence>
<evidence type="ECO:0000259" key="2">
    <source>
        <dbReference type="Pfam" id="PF16087"/>
    </source>
</evidence>
<proteinExistence type="predicted"/>
<feature type="non-terminal residue" evidence="3">
    <location>
        <position position="224"/>
    </location>
</feature>
<evidence type="ECO:0000313" key="3">
    <source>
        <dbReference type="EMBL" id="CAG5109334.1"/>
    </source>
</evidence>
<dbReference type="Proteomes" id="UP000786811">
    <property type="component" value="Unassembled WGS sequence"/>
</dbReference>
<organism evidence="3 4">
    <name type="scientific">Cotesia congregata</name>
    <name type="common">Parasitoid wasp</name>
    <name type="synonym">Apanteles congregatus</name>
    <dbReference type="NCBI Taxonomy" id="51543"/>
    <lineage>
        <taxon>Eukaryota</taxon>
        <taxon>Metazoa</taxon>
        <taxon>Ecdysozoa</taxon>
        <taxon>Arthropoda</taxon>
        <taxon>Hexapoda</taxon>
        <taxon>Insecta</taxon>
        <taxon>Pterygota</taxon>
        <taxon>Neoptera</taxon>
        <taxon>Endopterygota</taxon>
        <taxon>Hymenoptera</taxon>
        <taxon>Apocrita</taxon>
        <taxon>Ichneumonoidea</taxon>
        <taxon>Braconidae</taxon>
        <taxon>Microgastrinae</taxon>
        <taxon>Cotesia</taxon>
    </lineage>
</organism>
<feature type="domain" description="DUF4817" evidence="2">
    <location>
        <begin position="5"/>
        <end position="58"/>
    </location>
</feature>
<dbReference type="PANTHER" id="PTHR47326">
    <property type="entry name" value="TRANSPOSABLE ELEMENT TC3 TRANSPOSASE-LIKE PROTEIN"/>
    <property type="match status" value="1"/>
</dbReference>
<sequence>MAEYTAAEYTNMLITYGMADCNAAEAVRMYSLRHSNRRHPCTRTFLRLVNRTRQTGNLLPNHREAGAPRNARNVENEEAIIAAVEDNPEIGIRGVVKELHLSYGTVQRTLKTEKLHGYHYQRVQELRAEDFPIRLTFCREILHRLDNDEFFIDKILFTDESTFGRNNFWNTRNFHWYAQENPHCTVLRNHQERFSINIWAGLHFGQRTVVGPHEFQDNLTAAVY</sequence>
<feature type="domain" description="Transposase Tc1-like" evidence="1">
    <location>
        <begin position="79"/>
        <end position="142"/>
    </location>
</feature>
<dbReference type="AlphaFoldDB" id="A0A8J2HUK2"/>
<evidence type="ECO:0008006" key="5">
    <source>
        <dbReference type="Google" id="ProtNLM"/>
    </source>
</evidence>
<comment type="caution">
    <text evidence="3">The sequence shown here is derived from an EMBL/GenBank/DDBJ whole genome shotgun (WGS) entry which is preliminary data.</text>
</comment>
<keyword evidence="4" id="KW-1185">Reference proteome</keyword>
<dbReference type="EMBL" id="CAJNRD030001124">
    <property type="protein sequence ID" value="CAG5109334.1"/>
    <property type="molecule type" value="Genomic_DNA"/>
</dbReference>
<reference evidence="3" key="1">
    <citation type="submission" date="2021-04" db="EMBL/GenBank/DDBJ databases">
        <authorList>
            <person name="Chebbi M.A.C M."/>
        </authorList>
    </citation>
    <scope>NUCLEOTIDE SEQUENCE</scope>
</reference>
<gene>
    <name evidence="3" type="ORF">HICCMSTLAB_LOCUS13970</name>
</gene>
<dbReference type="PANTHER" id="PTHR47326:SF1">
    <property type="entry name" value="HTH PSQ-TYPE DOMAIN-CONTAINING PROTEIN"/>
    <property type="match status" value="1"/>
</dbReference>
<dbReference type="InterPro" id="IPR032135">
    <property type="entry name" value="DUF4817"/>
</dbReference>
<accession>A0A8J2HUK2</accession>
<dbReference type="OrthoDB" id="9986793at2759"/>
<dbReference type="GO" id="GO:0006313">
    <property type="term" value="P:DNA transposition"/>
    <property type="evidence" value="ECO:0007669"/>
    <property type="project" value="InterPro"/>
</dbReference>
<dbReference type="GO" id="GO:0003677">
    <property type="term" value="F:DNA binding"/>
    <property type="evidence" value="ECO:0007669"/>
    <property type="project" value="InterPro"/>
</dbReference>
<dbReference type="Pfam" id="PF01498">
    <property type="entry name" value="HTH_Tnp_Tc3_2"/>
    <property type="match status" value="1"/>
</dbReference>
<name>A0A8J2HUK2_COTCN</name>
<protein>
    <recommendedName>
        <fullName evidence="5">DUF4817 domain-containing protein</fullName>
    </recommendedName>
</protein>
<evidence type="ECO:0000313" key="4">
    <source>
        <dbReference type="Proteomes" id="UP000786811"/>
    </source>
</evidence>